<comment type="caution">
    <text evidence="5">The sequence shown here is derived from an EMBL/GenBank/DDBJ whole genome shotgun (WGS) entry which is preliminary data.</text>
</comment>
<evidence type="ECO:0000313" key="5">
    <source>
        <dbReference type="EMBL" id="KAF2718543.1"/>
    </source>
</evidence>
<protein>
    <submittedName>
        <fullName evidence="5">GTA glutaminase A</fullName>
    </submittedName>
</protein>
<evidence type="ECO:0000313" key="6">
    <source>
        <dbReference type="Proteomes" id="UP000799441"/>
    </source>
</evidence>
<dbReference type="InterPro" id="IPR033433">
    <property type="entry name" value="GtaA_N"/>
</dbReference>
<evidence type="ECO:0000256" key="2">
    <source>
        <dbReference type="SAM" id="SignalP"/>
    </source>
</evidence>
<keyword evidence="2" id="KW-0732">Signal</keyword>
<gene>
    <name evidence="5" type="ORF">K431DRAFT_305962</name>
</gene>
<name>A0A9P4UM64_9PEZI</name>
<dbReference type="Pfam" id="PF17168">
    <property type="entry name" value="DUF5127"/>
    <property type="match status" value="2"/>
</dbReference>
<dbReference type="InterPro" id="IPR052743">
    <property type="entry name" value="Glutaminase_GtaA"/>
</dbReference>
<sequence length="789" mass="85959">MVFSSLGATGAAVAVLIAGAATAQQDSTFSPLRPPAIPLGVRSPYLSTWQQVGEDGGNGGYLAGQWPTFWNGPVTGWTGMIRVDNTSYIWMGAPTSTSNYVGQTDFEYTSTKSIFTMDVGGVVGMTLTFLSPVTPDDLLRSSLPYTYLNVETWSKDGNNHDIQVYTDITAEWISGDRTSIAQWSYGTINGTVQPESYSGQASVASTPSATAYGTKTDFHWVPGVTPHPVYTHAPGQGHRPSRPHGPPGTSNPGPHKPKPSNPSASSGSVAYHRIYRQTQLAFSEINQQAEWGYWYYATSNNKGLSHQSGADASVRDQFVNNGFLTNAEDDNYRAINDAYPTFGFSIDLGSVGSSKVGTLFQISLHQQDAVQFESGYQQVEAVPSMWTNYFPNDTQAVKFFFDDYTTGRGIASGFDSQVQSDSVAAGGQDYASITTLAVRQAFGALEFTNNPAQPWVFMKEISSDGNVNTVDMIFPFHPIAIYANAKILKYLLDPLFINQEAGNWPYQFSIHDIGSAFPNATGHNDGNDEMQPLEECGDMLIMTLAYAQRANDDAYLTQHYTILKQWNEYLVQEALIPANQISTDDFAGSAVNQTNLAIKGIIGIEAMAQIANRTGHAEDSTNFTGIAHDYVEQWQNYAIAHTADPPHTTFQYGANNTYSLLYNLYGDKELGLGLVPESVYDMQSDFYPTVFDNYGVPLDTRHLYTKVDWELFCAAVASQSTKAKFVSTIAKWLDQTVTNFPFTDLYSARTGDYPIQNGGAIVFIARPAVGGVFSLLALGSAPSSGNAIS</sequence>
<dbReference type="EMBL" id="MU003823">
    <property type="protein sequence ID" value="KAF2718543.1"/>
    <property type="molecule type" value="Genomic_DNA"/>
</dbReference>
<accession>A0A9P4UM64</accession>
<feature type="domain" description="Glutaminase A N-terminal" evidence="4">
    <location>
        <begin position="266"/>
        <end position="421"/>
    </location>
</feature>
<feature type="chain" id="PRO_5040468476" evidence="2">
    <location>
        <begin position="24"/>
        <end position="789"/>
    </location>
</feature>
<dbReference type="Proteomes" id="UP000799441">
    <property type="component" value="Unassembled WGS sequence"/>
</dbReference>
<organism evidence="5 6">
    <name type="scientific">Polychaeton citri CBS 116435</name>
    <dbReference type="NCBI Taxonomy" id="1314669"/>
    <lineage>
        <taxon>Eukaryota</taxon>
        <taxon>Fungi</taxon>
        <taxon>Dikarya</taxon>
        <taxon>Ascomycota</taxon>
        <taxon>Pezizomycotina</taxon>
        <taxon>Dothideomycetes</taxon>
        <taxon>Dothideomycetidae</taxon>
        <taxon>Capnodiales</taxon>
        <taxon>Capnodiaceae</taxon>
        <taxon>Polychaeton</taxon>
    </lineage>
</organism>
<dbReference type="PANTHER" id="PTHR31987:SF1">
    <property type="entry name" value="GLUTAMINASE A"/>
    <property type="match status" value="1"/>
</dbReference>
<evidence type="ECO:0000259" key="3">
    <source>
        <dbReference type="Pfam" id="PF16335"/>
    </source>
</evidence>
<evidence type="ECO:0000256" key="1">
    <source>
        <dbReference type="SAM" id="MobiDB-lite"/>
    </source>
</evidence>
<dbReference type="AlphaFoldDB" id="A0A9P4UM64"/>
<dbReference type="PANTHER" id="PTHR31987">
    <property type="entry name" value="GLUTAMINASE A-RELATED"/>
    <property type="match status" value="1"/>
</dbReference>
<evidence type="ECO:0000259" key="4">
    <source>
        <dbReference type="Pfam" id="PF17168"/>
    </source>
</evidence>
<dbReference type="Pfam" id="PF16335">
    <property type="entry name" value="GtaA_6_Hairpin"/>
    <property type="match status" value="1"/>
</dbReference>
<dbReference type="OrthoDB" id="431715at2759"/>
<reference evidence="5" key="1">
    <citation type="journal article" date="2020" name="Stud. Mycol.">
        <title>101 Dothideomycetes genomes: a test case for predicting lifestyles and emergence of pathogens.</title>
        <authorList>
            <person name="Haridas S."/>
            <person name="Albert R."/>
            <person name="Binder M."/>
            <person name="Bloem J."/>
            <person name="Labutti K."/>
            <person name="Salamov A."/>
            <person name="Andreopoulos B."/>
            <person name="Baker S."/>
            <person name="Barry K."/>
            <person name="Bills G."/>
            <person name="Bluhm B."/>
            <person name="Cannon C."/>
            <person name="Castanera R."/>
            <person name="Culley D."/>
            <person name="Daum C."/>
            <person name="Ezra D."/>
            <person name="Gonzalez J."/>
            <person name="Henrissat B."/>
            <person name="Kuo A."/>
            <person name="Liang C."/>
            <person name="Lipzen A."/>
            <person name="Lutzoni F."/>
            <person name="Magnuson J."/>
            <person name="Mondo S."/>
            <person name="Nolan M."/>
            <person name="Ohm R."/>
            <person name="Pangilinan J."/>
            <person name="Park H.-J."/>
            <person name="Ramirez L."/>
            <person name="Alfaro M."/>
            <person name="Sun H."/>
            <person name="Tritt A."/>
            <person name="Yoshinaga Y."/>
            <person name="Zwiers L.-H."/>
            <person name="Turgeon B."/>
            <person name="Goodwin S."/>
            <person name="Spatafora J."/>
            <person name="Crous P."/>
            <person name="Grigoriev I."/>
        </authorList>
    </citation>
    <scope>NUCLEOTIDE SEQUENCE</scope>
    <source>
        <strain evidence="5">CBS 116435</strain>
    </source>
</reference>
<feature type="signal peptide" evidence="2">
    <location>
        <begin position="1"/>
        <end position="23"/>
    </location>
</feature>
<proteinExistence type="predicted"/>
<feature type="domain" description="Glutaminase A N-terminal" evidence="4">
    <location>
        <begin position="111"/>
        <end position="191"/>
    </location>
</feature>
<feature type="domain" description="Glutaminase A central" evidence="3">
    <location>
        <begin position="427"/>
        <end position="776"/>
    </location>
</feature>
<dbReference type="InterPro" id="IPR032514">
    <property type="entry name" value="GtaA_central"/>
</dbReference>
<keyword evidence="6" id="KW-1185">Reference proteome</keyword>
<feature type="region of interest" description="Disordered" evidence="1">
    <location>
        <begin position="223"/>
        <end position="268"/>
    </location>
</feature>